<reference evidence="5 6" key="1">
    <citation type="submission" date="2019-04" db="EMBL/GenBank/DDBJ databases">
        <authorList>
            <person name="Liu A."/>
        </authorList>
    </citation>
    <scope>NUCLEOTIDE SEQUENCE [LARGE SCALE GENOMIC DNA]</scope>
    <source>
        <strain evidence="5 6">RZ03</strain>
    </source>
</reference>
<name>A0A4S1E2P0_9FLAO</name>
<evidence type="ECO:0000256" key="3">
    <source>
        <dbReference type="PIRSR" id="PIRSR610905-1"/>
    </source>
</evidence>
<feature type="active site" description="Nucleophile" evidence="3">
    <location>
        <position position="120"/>
    </location>
</feature>
<protein>
    <submittedName>
        <fullName evidence="5">Glucuronyl hydrolase</fullName>
    </submittedName>
</protein>
<accession>A0A4S1E2P0</accession>
<dbReference type="GO" id="GO:0000272">
    <property type="term" value="P:polysaccharide catabolic process"/>
    <property type="evidence" value="ECO:0007669"/>
    <property type="project" value="TreeGrafter"/>
</dbReference>
<dbReference type="EMBL" id="SRSO01000003">
    <property type="protein sequence ID" value="TGV04202.1"/>
    <property type="molecule type" value="Genomic_DNA"/>
</dbReference>
<comment type="caution">
    <text evidence="5">The sequence shown here is derived from an EMBL/GenBank/DDBJ whole genome shotgun (WGS) entry which is preliminary data.</text>
</comment>
<dbReference type="InterPro" id="IPR052369">
    <property type="entry name" value="UG_Glycosaminoglycan_Hydrolase"/>
</dbReference>
<feature type="binding site" evidence="4">
    <location>
        <position position="252"/>
    </location>
    <ligand>
        <name>substrate</name>
    </ligand>
</feature>
<keyword evidence="6" id="KW-1185">Reference proteome</keyword>
<feature type="binding site" evidence="4">
    <location>
        <position position="256"/>
    </location>
    <ligand>
        <name>substrate</name>
    </ligand>
</feature>
<dbReference type="PANTHER" id="PTHR36845:SF1">
    <property type="entry name" value="HYDROLASE, PUTATIVE (AFU_ORTHOLOGUE AFUA_7G05090)-RELATED"/>
    <property type="match status" value="1"/>
</dbReference>
<keyword evidence="1 5" id="KW-0378">Hydrolase</keyword>
<evidence type="ECO:0000256" key="4">
    <source>
        <dbReference type="PIRSR" id="PIRSR610905-2"/>
    </source>
</evidence>
<dbReference type="InterPro" id="IPR010905">
    <property type="entry name" value="Glyco_hydro_88"/>
</dbReference>
<dbReference type="OrthoDB" id="428577at2"/>
<proteinExistence type="inferred from homology"/>
<sequence>MKPLKNILLKLLIACLFISGCNEKTKTTDDKINAIISKTEKQLEYGFEMVESKNDGNLIVPRSIEGDELLMVSSSDWTSGFFPGELWLMYKLTGNSLWKKRAKKYTELLEKEQYNTRTHDVGFMMYCSYGHGYQFANNSDYKNVLIQTAKSLSSRYNEKVQCIQSWDHSKSLYHYPVIIDNMMNMELLLWASEVTGDSLYKNMAINHANTTIKNHFRPDNSSYHVVDYAPETGEVIKKITNQGFADESIWARGQAWGLYGFTVMYRYTKDIRYLEQAEKIAKLVMSYSNLPDDKIPYWDMDAPNIPNEPRDASAAAITASALYELMEYSQNKMEYLKFADTIMKSLSSEAYLNKTGSNAGFLLDHSTGNMPRNSEIDVPINYADYYFLEALLRKKNYKK</sequence>
<feature type="active site" description="Proton donor" evidence="3">
    <location>
        <position position="180"/>
    </location>
</feature>
<dbReference type="InterPro" id="IPR008928">
    <property type="entry name" value="6-hairpin_glycosidase_sf"/>
</dbReference>
<dbReference type="RefSeq" id="WP_135875509.1">
    <property type="nucleotide sequence ID" value="NZ_SRSO01000003.1"/>
</dbReference>
<dbReference type="SUPFAM" id="SSF48208">
    <property type="entry name" value="Six-hairpin glycosidases"/>
    <property type="match status" value="1"/>
</dbReference>
<dbReference type="GO" id="GO:0052757">
    <property type="term" value="F:chondroitin hydrolase activity"/>
    <property type="evidence" value="ECO:0007669"/>
    <property type="project" value="TreeGrafter"/>
</dbReference>
<dbReference type="PROSITE" id="PS51257">
    <property type="entry name" value="PROKAR_LIPOPROTEIN"/>
    <property type="match status" value="1"/>
</dbReference>
<dbReference type="Proteomes" id="UP000307602">
    <property type="component" value="Unassembled WGS sequence"/>
</dbReference>
<comment type="similarity">
    <text evidence="2">Belongs to the glycosyl hydrolase 88 family.</text>
</comment>
<dbReference type="PANTHER" id="PTHR36845">
    <property type="entry name" value="HYDROLASE, PUTATIVE (AFU_ORTHOLOGUE AFUA_7G05090)-RELATED"/>
    <property type="match status" value="1"/>
</dbReference>
<gene>
    <name evidence="5" type="ORF">EM932_03425</name>
</gene>
<dbReference type="InterPro" id="IPR012341">
    <property type="entry name" value="6hp_glycosidase-like_sf"/>
</dbReference>
<evidence type="ECO:0000256" key="1">
    <source>
        <dbReference type="ARBA" id="ARBA00022801"/>
    </source>
</evidence>
<feature type="binding site" evidence="4">
    <location>
        <position position="120"/>
    </location>
    <ligand>
        <name>substrate</name>
    </ligand>
</feature>
<dbReference type="Gene3D" id="1.50.10.10">
    <property type="match status" value="1"/>
</dbReference>
<feature type="binding site" evidence="4">
    <location>
        <position position="180"/>
    </location>
    <ligand>
        <name>substrate</name>
    </ligand>
</feature>
<evidence type="ECO:0000313" key="5">
    <source>
        <dbReference type="EMBL" id="TGV04202.1"/>
    </source>
</evidence>
<evidence type="ECO:0000256" key="2">
    <source>
        <dbReference type="ARBA" id="ARBA00038358"/>
    </source>
</evidence>
<dbReference type="Pfam" id="PF07470">
    <property type="entry name" value="Glyco_hydro_88"/>
    <property type="match status" value="1"/>
</dbReference>
<dbReference type="AlphaFoldDB" id="A0A4S1E2P0"/>
<feature type="binding site" evidence="4">
    <location>
        <position position="240"/>
    </location>
    <ligand>
        <name>substrate</name>
    </ligand>
</feature>
<evidence type="ECO:0000313" key="6">
    <source>
        <dbReference type="Proteomes" id="UP000307602"/>
    </source>
</evidence>
<organism evidence="5 6">
    <name type="scientific">Flavivirga rizhaonensis</name>
    <dbReference type="NCBI Taxonomy" id="2559571"/>
    <lineage>
        <taxon>Bacteria</taxon>
        <taxon>Pseudomonadati</taxon>
        <taxon>Bacteroidota</taxon>
        <taxon>Flavobacteriia</taxon>
        <taxon>Flavobacteriales</taxon>
        <taxon>Flavobacteriaceae</taxon>
        <taxon>Flavivirga</taxon>
    </lineage>
</organism>